<dbReference type="Proteomes" id="UP000824533">
    <property type="component" value="Linkage Group LG18"/>
</dbReference>
<keyword evidence="2" id="KW-1185">Reference proteome</keyword>
<name>A0ACC1CQT5_9NEOP</name>
<accession>A0ACC1CQT5</accession>
<evidence type="ECO:0000313" key="2">
    <source>
        <dbReference type="Proteomes" id="UP000824533"/>
    </source>
</evidence>
<proteinExistence type="predicted"/>
<gene>
    <name evidence="1" type="ORF">K1T71_010164</name>
</gene>
<dbReference type="EMBL" id="CM034404">
    <property type="protein sequence ID" value="KAJ0174018.1"/>
    <property type="molecule type" value="Genomic_DNA"/>
</dbReference>
<sequence length="410" mass="44706">MFCQITVRQVYHTNMKFFAVFAAILAVACGYQATWTLDQLSSALQNPNTDPALIPHLEHALDELMQQIWSGQPVTPVLVTIPAIDFSTWGLHELSEAIQNPETDPAIMPYLVEALNQMMLAIHQGQVLPVASVVAPAMDVTLWTLQELSDALVDPQTHPALIPYLENALNEMMSALMGGNAMESIVVATPVGLLPVVPEVIPEQVAEPIPAPVEEVVVPSAPASPLVQVIINVNAQAIGASPSPAVTPEIVADKPEPVIVVDQAPEPVIVVDQAAIEPIIVGHPVIPEPVVVPSPVIVSPEFTERALPFFDINSKNGRSTYSYNQRTFRRDYRQNHQAWNQEGKQVVPTGATIEDVDNGITEEIMEQKYKDLFITISEVEKSGDLTPRSKNEGTWDPKLTPVLVLVRPNP</sequence>
<organism evidence="1 2">
    <name type="scientific">Dendrolimus kikuchii</name>
    <dbReference type="NCBI Taxonomy" id="765133"/>
    <lineage>
        <taxon>Eukaryota</taxon>
        <taxon>Metazoa</taxon>
        <taxon>Ecdysozoa</taxon>
        <taxon>Arthropoda</taxon>
        <taxon>Hexapoda</taxon>
        <taxon>Insecta</taxon>
        <taxon>Pterygota</taxon>
        <taxon>Neoptera</taxon>
        <taxon>Endopterygota</taxon>
        <taxon>Lepidoptera</taxon>
        <taxon>Glossata</taxon>
        <taxon>Ditrysia</taxon>
        <taxon>Bombycoidea</taxon>
        <taxon>Lasiocampidae</taxon>
        <taxon>Dendrolimus</taxon>
    </lineage>
</organism>
<protein>
    <submittedName>
        <fullName evidence="1">Uncharacterized protein</fullName>
    </submittedName>
</protein>
<evidence type="ECO:0000313" key="1">
    <source>
        <dbReference type="EMBL" id="KAJ0174018.1"/>
    </source>
</evidence>
<comment type="caution">
    <text evidence="1">The sequence shown here is derived from an EMBL/GenBank/DDBJ whole genome shotgun (WGS) entry which is preliminary data.</text>
</comment>
<reference evidence="1 2" key="1">
    <citation type="journal article" date="2021" name="Front. Genet.">
        <title>Chromosome-Level Genome Assembly Reveals Significant Gene Expansion in the Toll and IMD Signaling Pathways of Dendrolimus kikuchii.</title>
        <authorList>
            <person name="Zhou J."/>
            <person name="Wu P."/>
            <person name="Xiong Z."/>
            <person name="Liu N."/>
            <person name="Zhao N."/>
            <person name="Ji M."/>
            <person name="Qiu Y."/>
            <person name="Yang B."/>
        </authorList>
    </citation>
    <scope>NUCLEOTIDE SEQUENCE [LARGE SCALE GENOMIC DNA]</scope>
    <source>
        <strain evidence="1">Ann1</strain>
    </source>
</reference>